<gene>
    <name evidence="1" type="ORF">TorRG33x02_311220</name>
</gene>
<organism evidence="1 2">
    <name type="scientific">Trema orientale</name>
    <name type="common">Charcoal tree</name>
    <name type="synonym">Celtis orientalis</name>
    <dbReference type="NCBI Taxonomy" id="63057"/>
    <lineage>
        <taxon>Eukaryota</taxon>
        <taxon>Viridiplantae</taxon>
        <taxon>Streptophyta</taxon>
        <taxon>Embryophyta</taxon>
        <taxon>Tracheophyta</taxon>
        <taxon>Spermatophyta</taxon>
        <taxon>Magnoliopsida</taxon>
        <taxon>eudicotyledons</taxon>
        <taxon>Gunneridae</taxon>
        <taxon>Pentapetalae</taxon>
        <taxon>rosids</taxon>
        <taxon>fabids</taxon>
        <taxon>Rosales</taxon>
        <taxon>Cannabaceae</taxon>
        <taxon>Trema</taxon>
    </lineage>
</organism>
<evidence type="ECO:0000313" key="2">
    <source>
        <dbReference type="Proteomes" id="UP000237000"/>
    </source>
</evidence>
<protein>
    <submittedName>
        <fullName evidence="1">Uncharacterized protein</fullName>
    </submittedName>
</protein>
<name>A0A2P5BRM4_TREOI</name>
<reference evidence="2" key="1">
    <citation type="submission" date="2016-06" db="EMBL/GenBank/DDBJ databases">
        <title>Parallel loss of symbiosis genes in relatives of nitrogen-fixing non-legume Parasponia.</title>
        <authorList>
            <person name="Van Velzen R."/>
            <person name="Holmer R."/>
            <person name="Bu F."/>
            <person name="Rutten L."/>
            <person name="Van Zeijl A."/>
            <person name="Liu W."/>
            <person name="Santuari L."/>
            <person name="Cao Q."/>
            <person name="Sharma T."/>
            <person name="Shen D."/>
            <person name="Roswanjaya Y."/>
            <person name="Wardhani T."/>
            <person name="Kalhor M.S."/>
            <person name="Jansen J."/>
            <person name="Van den Hoogen J."/>
            <person name="Gungor B."/>
            <person name="Hartog M."/>
            <person name="Hontelez J."/>
            <person name="Verver J."/>
            <person name="Yang W.-C."/>
            <person name="Schijlen E."/>
            <person name="Repin R."/>
            <person name="Schilthuizen M."/>
            <person name="Schranz E."/>
            <person name="Heidstra R."/>
            <person name="Miyata K."/>
            <person name="Fedorova E."/>
            <person name="Kohlen W."/>
            <person name="Bisseling T."/>
            <person name="Smit S."/>
            <person name="Geurts R."/>
        </authorList>
    </citation>
    <scope>NUCLEOTIDE SEQUENCE [LARGE SCALE GENOMIC DNA]</scope>
    <source>
        <strain evidence="2">cv. RG33-2</strain>
    </source>
</reference>
<evidence type="ECO:0000313" key="1">
    <source>
        <dbReference type="EMBL" id="PON51451.1"/>
    </source>
</evidence>
<dbReference type="InParanoid" id="A0A2P5BRM4"/>
<proteinExistence type="predicted"/>
<dbReference type="Proteomes" id="UP000237000">
    <property type="component" value="Unassembled WGS sequence"/>
</dbReference>
<accession>A0A2P5BRM4</accession>
<comment type="caution">
    <text evidence="1">The sequence shown here is derived from an EMBL/GenBank/DDBJ whole genome shotgun (WGS) entry which is preliminary data.</text>
</comment>
<dbReference type="AlphaFoldDB" id="A0A2P5BRM4"/>
<sequence length="37" mass="4248">PKTHIRLLRISSIFNTKLIKVIPYLTNPRGAFALKAR</sequence>
<feature type="non-terminal residue" evidence="1">
    <location>
        <position position="1"/>
    </location>
</feature>
<dbReference type="EMBL" id="JXTC01000472">
    <property type="protein sequence ID" value="PON51451.1"/>
    <property type="molecule type" value="Genomic_DNA"/>
</dbReference>
<keyword evidence="2" id="KW-1185">Reference proteome</keyword>